<feature type="compositionally biased region" description="Acidic residues" evidence="1">
    <location>
        <begin position="2374"/>
        <end position="2391"/>
    </location>
</feature>
<accession>A0AAV6UFA1</accession>
<feature type="compositionally biased region" description="Polar residues" evidence="1">
    <location>
        <begin position="191"/>
        <end position="217"/>
    </location>
</feature>
<reference evidence="2 3" key="1">
    <citation type="journal article" date="2022" name="Nat. Ecol. Evol.">
        <title>A masculinizing supergene underlies an exaggerated male reproductive morph in a spider.</title>
        <authorList>
            <person name="Hendrickx F."/>
            <person name="De Corte Z."/>
            <person name="Sonet G."/>
            <person name="Van Belleghem S.M."/>
            <person name="Kostlbacher S."/>
            <person name="Vangestel C."/>
        </authorList>
    </citation>
    <scope>NUCLEOTIDE SEQUENCE [LARGE SCALE GENOMIC DNA]</scope>
    <source>
        <strain evidence="2">W744_W776</strain>
    </source>
</reference>
<feature type="compositionally biased region" description="Polar residues" evidence="1">
    <location>
        <begin position="477"/>
        <end position="509"/>
    </location>
</feature>
<feature type="compositionally biased region" description="Polar residues" evidence="1">
    <location>
        <begin position="1629"/>
        <end position="1656"/>
    </location>
</feature>
<feature type="compositionally biased region" description="Polar residues" evidence="1">
    <location>
        <begin position="1120"/>
        <end position="1129"/>
    </location>
</feature>
<feature type="compositionally biased region" description="Basic residues" evidence="1">
    <location>
        <begin position="904"/>
        <end position="914"/>
    </location>
</feature>
<organism evidence="2 3">
    <name type="scientific">Oedothorax gibbosus</name>
    <dbReference type="NCBI Taxonomy" id="931172"/>
    <lineage>
        <taxon>Eukaryota</taxon>
        <taxon>Metazoa</taxon>
        <taxon>Ecdysozoa</taxon>
        <taxon>Arthropoda</taxon>
        <taxon>Chelicerata</taxon>
        <taxon>Arachnida</taxon>
        <taxon>Araneae</taxon>
        <taxon>Araneomorphae</taxon>
        <taxon>Entelegynae</taxon>
        <taxon>Araneoidea</taxon>
        <taxon>Linyphiidae</taxon>
        <taxon>Erigoninae</taxon>
        <taxon>Oedothorax</taxon>
    </lineage>
</organism>
<feature type="compositionally biased region" description="Polar residues" evidence="1">
    <location>
        <begin position="365"/>
        <end position="375"/>
    </location>
</feature>
<dbReference type="PROSITE" id="PS50896">
    <property type="entry name" value="LISH"/>
    <property type="match status" value="1"/>
</dbReference>
<sequence>MVFKFFPSEIARLVLGYLKEAKCTQSWQTFLSESPDLQEYYRIYQGGEEYPTVVEGRSLVETLQEYRHLREEVKKNIQNQSSDKQGSLSSTRTEEFKSPLKSNENSSVNYTINQRTHSQSTITSTSIHYTKSREKLSKPSDNIPSTPSRLRTPRTSQRQKGVHVTHLNFDAGKETQTNENEEDSISRRLSIANTQTPSRRNISASFSYKSTTPSQRTCHTDPIPRRINLLRTPRTDPLAKSQNTVHPSNSKEPVSNLSVQEKESTNEGPEACVQSSIQSIMLSSSELRQEENNMTMDISGTPQNEVDPPSYHRAPNTNSPRLVLSYDRSQISSLSTPMKDRRSLSEDFASPKRKGFIPRRRLMNESPNPKQNAPTDMSAGSLPELNFLLEGFLNQSPFAKKLADNINHVLTAPEDSTSTACKSNQDIHGSEDIIKSVLAITEADPIFDECLSLLYSKHTFESMHPKDNRDWDEINSAPESSNIGNSDHGASSSNQPDVLTTPTISATSISKRETVNKEPGMLTDEAKQLDYNQNPSRATETISNSTGIDAATSGNDNITNFNSHVQPTSATNQPVAASASNTEAQKDIPGTKQNLNTVAANRTIDVLDSCMSIIQPDADGVVHDDEEKNASASNPGPEFVMDIEDKTIKQVPIGTPCQLETQIVPAQSANVVPSQPANIVLSQTATIAQSQNPSVVRSQPQSVILTPVINAGQNQTLNMVQRQNLSVIRSQNPSVALNQIPNLGQSRTTNIVQNRCLRPSYAPARSSFKSNSTLMQNVGKVYSNTTPAPLQTVFIPTHNPPNNLSFIVVYNNANMQPVQGMSTVAKSAPVQRISELSQSSSSMPIPHNYSPAKAFRERAAVLREKFADPVTVPASEPEDKPKETKKEKKPKGISKVSKSQINKAKNRKKYKKRNQVSSTPSKKTLENIVSEDVGEFPVLSIPEPTPGKSCSLSAMELFNNMTGHKGPQSPMLKEVLSQAKILANRRSIAASPHVRQLEFTSSSIKETNASTPKSGTCERRFSPSRKQKILCESSPSKKKASEESSLDITENDELVINESACSSVEIVTPKKHISMTEAVLGAMESAVSKPMKNRKLAQKPSSPDDNLTDKSKSLLGKDSGISNKKTPTRSSPMKKSPIKSSYNLLDESARKKLQNNDASPIRSTPIKKTPIKSARKPSPSLSSRKKGNTPQSNKKSPIRSSASKKTPSKSPLLNQRNEIFLPNLTDSDSEISKSPPSSSIKVSEKDLNSDPEEIAISEYSSDETSVPLSTRKSYPRKAKKQALLRNKQVISNTDTSKKTNIPSKTVVGKSPGKAFKKVDSNSDKNPVSSVSEEGEIGELSDKEEMLSVSPIKSNPSNTNQLNKNNSKLHTKFKKKIQPNKNASKNNKIPKSTVVEVLADLPMDLELPLFAKEKICLASVFSKTDEQVAICSPRSIKSNDSPQRLTKEQQEDFSVKKLASPRTYSKSANKMTLYPAQQVDDIPQNTTLANSSQKVSNNAISQVQDKSPNSIQFCPRPNSNAQKSKMVDKSRPLFPDYVLAASSKKSNSAEDTEIKSQSLSFKGIAETSSQVISAVQKIEDVSVSSSNSIKTTASALQRILPPPKKRIRPIPVTSPSDGGFSPFSSFTSPAQVQISEMGTSSKKKTPNQLSDSTSTSPAYVDISETVSSSKKKMPAQCSDTTSPLFFRNSQTVSPCRKISSGKPKAMAEFYKAIKPEGNSELPISPGSVSSSSCTLDTFLARKILTGSCAKSADVQTSTSLACGILKDHESPAKKLSADNLKYMFTETNSLFSPLKLSHNVLYPSSSSLLSFITHEENTQTAAIKSPIKCSHKDSTQQPSDKKKVLESEIEDGEVFSPMKTSDSKANPIQITPSPFKKGFLKNKRKSSPMKVVVVNDESTFTNKLNQTNISLSLKGTGKKSPPKNTVADNLLLTVSSKLPNQMSLPNSPGQHDRNLVLSVRPFPCDDAGHLNKKRHRSSSPGIEDSIDKQGSIEQRKKCKFSPSLEIARTCPQQFHNNPQFSGQLPQISPVRSLVPSKDTKPKTQKQIRLEQNPKIPAGVKIPSKWNNSSMSTYKTAIENQSKKEQYKKVASSSNHLQQRHSNGRFKASPTKPSRARSKTYGSLSSKSEMSYSDRHIKRKPSYPNNRLENHKFSHRKSPHKYQRTSSQDHHRPIKRDYFSPSKKYRPSSKKSVRCKTKNISCSETQENITPLRHKNMSPHTATTYENRNRDHTTDVGESNTTHSHKTICSSESLKSKIEADSSSNDSLVMPSKHNHPRSSVSKHKKTGKAYSKNKTVKDYSKNKTLTSDLDETNYAPETSKGVREREHNLQDSIEKPIDVEDRSSADEKELNEAVAFLTKEINPKEPKKILVGSGDIEEVPGDILDESGEMEEEPGRVSEEPEKISKETEQISEQPKHVSKESEQILEVPEQMSEEPEQISKETEQISEEPKHVSKESEQILEVPEQMSEEPYQIPKELEFIEEDSQVLGSFAQEPVTDNTSDEKPSSSVLTQEQETEVSTKKVSTPGHEMDLSYLLQRISAVGGFEKLMKVMKKQQ</sequence>
<proteinExistence type="predicted"/>
<feature type="compositionally biased region" description="Basic and acidic residues" evidence="1">
    <location>
        <begin position="2165"/>
        <end position="2176"/>
    </location>
</feature>
<feature type="compositionally biased region" description="Polar residues" evidence="1">
    <location>
        <begin position="530"/>
        <end position="583"/>
    </location>
</feature>
<feature type="compositionally biased region" description="Polar residues" evidence="1">
    <location>
        <begin position="1350"/>
        <end position="1365"/>
    </location>
</feature>
<feature type="region of interest" description="Disordered" evidence="1">
    <location>
        <begin position="1592"/>
        <end position="1656"/>
    </location>
</feature>
<evidence type="ECO:0000313" key="3">
    <source>
        <dbReference type="Proteomes" id="UP000827092"/>
    </source>
</evidence>
<feature type="compositionally biased region" description="Polar residues" evidence="1">
    <location>
        <begin position="240"/>
        <end position="259"/>
    </location>
</feature>
<feature type="region of interest" description="Disordered" evidence="1">
    <location>
        <begin position="1488"/>
        <end position="1525"/>
    </location>
</feature>
<gene>
    <name evidence="2" type="ORF">JTE90_028181</name>
</gene>
<feature type="region of interest" description="Disordered" evidence="1">
    <location>
        <begin position="1965"/>
        <end position="1993"/>
    </location>
</feature>
<protein>
    <recommendedName>
        <fullName evidence="4">LisH domain-containing protein</fullName>
    </recommendedName>
</protein>
<feature type="compositionally biased region" description="Basic and acidic residues" evidence="1">
    <location>
        <begin position="2392"/>
        <end position="2422"/>
    </location>
</feature>
<feature type="region of interest" description="Disordered" evidence="1">
    <location>
        <begin position="296"/>
        <end position="320"/>
    </location>
</feature>
<evidence type="ECO:0000313" key="2">
    <source>
        <dbReference type="EMBL" id="KAG8182336.1"/>
    </source>
</evidence>
<feature type="region of interest" description="Disordered" evidence="1">
    <location>
        <begin position="867"/>
        <end position="924"/>
    </location>
</feature>
<dbReference type="InterPro" id="IPR006594">
    <property type="entry name" value="LisH"/>
</dbReference>
<feature type="compositionally biased region" description="Basic residues" evidence="1">
    <location>
        <begin position="2151"/>
        <end position="2161"/>
    </location>
</feature>
<dbReference type="EMBL" id="JAFNEN010000467">
    <property type="protein sequence ID" value="KAG8182336.1"/>
    <property type="molecule type" value="Genomic_DNA"/>
</dbReference>
<feature type="compositionally biased region" description="Basic residues" evidence="1">
    <location>
        <begin position="1273"/>
        <end position="1282"/>
    </location>
</feature>
<feature type="compositionally biased region" description="Low complexity" evidence="1">
    <location>
        <begin position="893"/>
        <end position="903"/>
    </location>
</feature>
<feature type="region of interest" description="Disordered" evidence="1">
    <location>
        <begin position="332"/>
        <end position="376"/>
    </location>
</feature>
<feature type="compositionally biased region" description="Basic and acidic residues" evidence="1">
    <location>
        <begin position="877"/>
        <end position="886"/>
    </location>
</feature>
<feature type="compositionally biased region" description="Low complexity" evidence="1">
    <location>
        <begin position="1608"/>
        <end position="1628"/>
    </location>
</feature>
<name>A0AAV6UFA1_9ARAC</name>
<feature type="compositionally biased region" description="Polar residues" evidence="1">
    <location>
        <begin position="1488"/>
        <end position="1522"/>
    </location>
</feature>
<feature type="region of interest" description="Disordered" evidence="1">
    <location>
        <begin position="2079"/>
        <end position="2196"/>
    </location>
</feature>
<feature type="compositionally biased region" description="Low complexity" evidence="1">
    <location>
        <begin position="1200"/>
        <end position="1211"/>
    </location>
</feature>
<feature type="compositionally biased region" description="Polar residues" evidence="1">
    <location>
        <begin position="139"/>
        <end position="159"/>
    </location>
</feature>
<feature type="region of interest" description="Disordered" evidence="1">
    <location>
        <begin position="74"/>
        <end position="273"/>
    </location>
</feature>
<feature type="compositionally biased region" description="Polar residues" evidence="1">
    <location>
        <begin position="76"/>
        <end position="91"/>
    </location>
</feature>
<feature type="compositionally biased region" description="Basic residues" evidence="1">
    <location>
        <begin position="2271"/>
        <end position="2286"/>
    </location>
</feature>
<feature type="region of interest" description="Disordered" evidence="1">
    <location>
        <begin position="1001"/>
        <end position="1047"/>
    </location>
</feature>
<feature type="region of interest" description="Disordered" evidence="1">
    <location>
        <begin position="2014"/>
        <end position="2066"/>
    </location>
</feature>
<feature type="compositionally biased region" description="Basic residues" evidence="1">
    <location>
        <begin position="2181"/>
        <end position="2195"/>
    </location>
</feature>
<evidence type="ECO:0000256" key="1">
    <source>
        <dbReference type="SAM" id="MobiDB-lite"/>
    </source>
</evidence>
<feature type="compositionally biased region" description="Basic and acidic residues" evidence="1">
    <location>
        <begin position="2437"/>
        <end position="2457"/>
    </location>
</feature>
<feature type="compositionally biased region" description="Polar residues" evidence="1">
    <location>
        <begin position="100"/>
        <end position="115"/>
    </location>
</feature>
<feature type="compositionally biased region" description="Low complexity" evidence="1">
    <location>
        <begin position="1130"/>
        <end position="1141"/>
    </location>
</feature>
<feature type="compositionally biased region" description="Basic residues" evidence="1">
    <location>
        <begin position="351"/>
        <end position="361"/>
    </location>
</feature>
<feature type="compositionally biased region" description="Polar residues" evidence="1">
    <location>
        <begin position="2234"/>
        <end position="2251"/>
    </location>
</feature>
<comment type="caution">
    <text evidence="2">The sequence shown here is derived from an EMBL/GenBank/DDBJ whole genome shotgun (WGS) entry which is preliminary data.</text>
</comment>
<keyword evidence="3" id="KW-1185">Reference proteome</keyword>
<feature type="compositionally biased region" description="Polar residues" evidence="1">
    <location>
        <begin position="1288"/>
        <end position="1303"/>
    </location>
</feature>
<feature type="compositionally biased region" description="Polar residues" evidence="1">
    <location>
        <begin position="1188"/>
        <end position="1199"/>
    </location>
</feature>
<feature type="region of interest" description="Disordered" evidence="1">
    <location>
        <begin position="2362"/>
        <end position="2468"/>
    </location>
</feature>
<feature type="region of interest" description="Disordered" evidence="1">
    <location>
        <begin position="2212"/>
        <end position="2292"/>
    </location>
</feature>
<feature type="compositionally biased region" description="Low complexity" evidence="1">
    <location>
        <begin position="1232"/>
        <end position="1241"/>
    </location>
</feature>
<feature type="compositionally biased region" description="Polar residues" evidence="1">
    <location>
        <begin position="1258"/>
        <end position="1272"/>
    </location>
</feature>
<feature type="region of interest" description="Disordered" evidence="1">
    <location>
        <begin position="464"/>
        <end position="583"/>
    </location>
</feature>
<feature type="region of interest" description="Disordered" evidence="1">
    <location>
        <begin position="1089"/>
        <end position="1365"/>
    </location>
</feature>
<feature type="compositionally biased region" description="Polar residues" evidence="1">
    <location>
        <begin position="2118"/>
        <end position="2129"/>
    </location>
</feature>
<feature type="compositionally biased region" description="Polar residues" evidence="1">
    <location>
        <begin position="2014"/>
        <end position="2025"/>
    </location>
</feature>
<feature type="region of interest" description="Disordered" evidence="1">
    <location>
        <begin position="2492"/>
        <end position="2525"/>
    </location>
</feature>
<feature type="compositionally biased region" description="Low complexity" evidence="1">
    <location>
        <begin position="116"/>
        <end position="129"/>
    </location>
</feature>
<feature type="compositionally biased region" description="Polar residues" evidence="1">
    <location>
        <begin position="1001"/>
        <end position="1014"/>
    </location>
</feature>
<dbReference type="Proteomes" id="UP000827092">
    <property type="component" value="Unassembled WGS sequence"/>
</dbReference>
<evidence type="ECO:0008006" key="4">
    <source>
        <dbReference type="Google" id="ProtNLM"/>
    </source>
</evidence>